<dbReference type="GO" id="GO:0046928">
    <property type="term" value="P:regulation of neurotransmitter secretion"/>
    <property type="evidence" value="ECO:0007669"/>
    <property type="project" value="TreeGrafter"/>
</dbReference>
<keyword evidence="4" id="KW-0532">Neurotransmitter transport</keyword>
<reference evidence="10" key="1">
    <citation type="submission" date="2025-08" db="UniProtKB">
        <authorList>
            <consortium name="RefSeq"/>
        </authorList>
    </citation>
    <scope>IDENTIFICATION</scope>
</reference>
<organism evidence="9 10">
    <name type="scientific">Geotrypetes seraphini</name>
    <name type="common">Gaboon caecilian</name>
    <name type="synonym">Caecilia seraphini</name>
    <dbReference type="NCBI Taxonomy" id="260995"/>
    <lineage>
        <taxon>Eukaryota</taxon>
        <taxon>Metazoa</taxon>
        <taxon>Chordata</taxon>
        <taxon>Craniata</taxon>
        <taxon>Vertebrata</taxon>
        <taxon>Euteleostomi</taxon>
        <taxon>Amphibia</taxon>
        <taxon>Gymnophiona</taxon>
        <taxon>Geotrypetes</taxon>
    </lineage>
</organism>
<evidence type="ECO:0000256" key="2">
    <source>
        <dbReference type="ARBA" id="ARBA00022448"/>
    </source>
</evidence>
<evidence type="ECO:0000256" key="7">
    <source>
        <dbReference type="SAM" id="Coils"/>
    </source>
</evidence>
<dbReference type="GO" id="GO:0019905">
    <property type="term" value="F:syntaxin binding"/>
    <property type="evidence" value="ECO:0007669"/>
    <property type="project" value="InterPro"/>
</dbReference>
<dbReference type="FunCoup" id="A0A6P8QEA7">
    <property type="interactions" value="102"/>
</dbReference>
<feature type="coiled-coil region" evidence="7">
    <location>
        <begin position="50"/>
        <end position="79"/>
    </location>
</feature>
<dbReference type="GeneID" id="117352645"/>
<dbReference type="KEGG" id="gsh:117352645"/>
<evidence type="ECO:0000313" key="10">
    <source>
        <dbReference type="RefSeq" id="XP_033785111.1"/>
    </source>
</evidence>
<dbReference type="GO" id="GO:0016079">
    <property type="term" value="P:synaptic vesicle exocytosis"/>
    <property type="evidence" value="ECO:0007669"/>
    <property type="project" value="TreeGrafter"/>
</dbReference>
<dbReference type="CDD" id="cd22809">
    <property type="entry name" value="Complexin_NTD_CPLX_III_IV"/>
    <property type="match status" value="1"/>
</dbReference>
<evidence type="ECO:0000313" key="9">
    <source>
        <dbReference type="Proteomes" id="UP000515159"/>
    </source>
</evidence>
<dbReference type="GO" id="GO:0031201">
    <property type="term" value="C:SNARE complex"/>
    <property type="evidence" value="ECO:0007669"/>
    <property type="project" value="TreeGrafter"/>
</dbReference>
<dbReference type="OrthoDB" id="9942329at2759"/>
<evidence type="ECO:0000256" key="8">
    <source>
        <dbReference type="SAM" id="MobiDB-lite"/>
    </source>
</evidence>
<comment type="similarity">
    <text evidence="1">Belongs to the complexin/synaphin family.</text>
</comment>
<dbReference type="InParanoid" id="A0A6P8QEA7"/>
<feature type="region of interest" description="Disordered" evidence="8">
    <location>
        <begin position="23"/>
        <end position="48"/>
    </location>
</feature>
<dbReference type="PANTHER" id="PTHR16705">
    <property type="entry name" value="COMPLEXIN"/>
    <property type="match status" value="1"/>
</dbReference>
<accession>A0A6P8QEA7</accession>
<comment type="subcellular location">
    <subcellularLocation>
        <location evidence="6">Synapse</location>
    </subcellularLocation>
</comment>
<evidence type="ECO:0000256" key="5">
    <source>
        <dbReference type="ARBA" id="ARBA00023018"/>
    </source>
</evidence>
<dbReference type="Proteomes" id="UP000515159">
    <property type="component" value="Chromosome 1"/>
</dbReference>
<dbReference type="Pfam" id="PF05835">
    <property type="entry name" value="Synaphin"/>
    <property type="match status" value="1"/>
</dbReference>
<feature type="region of interest" description="Disordered" evidence="8">
    <location>
        <begin position="90"/>
        <end position="109"/>
    </location>
</feature>
<keyword evidence="3" id="KW-0268">Exocytosis</keyword>
<keyword evidence="7" id="KW-0175">Coiled coil</keyword>
<evidence type="ECO:0000256" key="4">
    <source>
        <dbReference type="ARBA" id="ARBA00022775"/>
    </source>
</evidence>
<dbReference type="GO" id="GO:0043195">
    <property type="term" value="C:terminal bouton"/>
    <property type="evidence" value="ECO:0007669"/>
    <property type="project" value="TreeGrafter"/>
</dbReference>
<protein>
    <submittedName>
        <fullName evidence="10">Complexin-4</fullName>
    </submittedName>
</protein>
<dbReference type="RefSeq" id="XP_033785111.1">
    <property type="nucleotide sequence ID" value="XM_033929220.1"/>
</dbReference>
<evidence type="ECO:0000256" key="6">
    <source>
        <dbReference type="ARBA" id="ARBA00034103"/>
    </source>
</evidence>
<proteinExistence type="inferred from homology"/>
<dbReference type="InterPro" id="IPR008849">
    <property type="entry name" value="Synaphin"/>
</dbReference>
<dbReference type="PANTHER" id="PTHR16705:SF7">
    <property type="entry name" value="COMPLEXIN-4"/>
    <property type="match status" value="1"/>
</dbReference>
<sequence length="165" mass="19114">MYLEKKMSFLLKNMVSNQLKNFGFGGGEEENKETDAADPAAAQGMTREEYEEYRRQVMEEKMERDAAFAQKKAERATLRVYLREKYRLGRSEEDENQIQMAGDEIDVPEDLQKMVADDQEEEEEKDSFLGHLQDIQNLDLDTLKEKAQATIAEIKQTAEEKCSVM</sequence>
<name>A0A6P8QEA7_GEOSA</name>
<keyword evidence="9" id="KW-1185">Reference proteome</keyword>
<evidence type="ECO:0000256" key="3">
    <source>
        <dbReference type="ARBA" id="ARBA00022483"/>
    </source>
</evidence>
<keyword evidence="5" id="KW-0770">Synapse</keyword>
<evidence type="ECO:0000256" key="1">
    <source>
        <dbReference type="ARBA" id="ARBA00005396"/>
    </source>
</evidence>
<keyword evidence="2" id="KW-0813">Transport</keyword>
<gene>
    <name evidence="10" type="primary">CPLX4</name>
</gene>
<dbReference type="CTD" id="339302"/>
<dbReference type="AlphaFoldDB" id="A0A6P8QEA7"/>